<keyword evidence="2" id="KW-0560">Oxidoreductase</keyword>
<dbReference type="InterPro" id="IPR002347">
    <property type="entry name" value="SDR_fam"/>
</dbReference>
<dbReference type="EMBL" id="FOOY01000026">
    <property type="protein sequence ID" value="SFG87586.1"/>
    <property type="molecule type" value="Genomic_DNA"/>
</dbReference>
<dbReference type="PANTHER" id="PTHR42901:SF1">
    <property type="entry name" value="ALCOHOL DEHYDROGENASE"/>
    <property type="match status" value="1"/>
</dbReference>
<dbReference type="GO" id="GO:0016616">
    <property type="term" value="F:oxidoreductase activity, acting on the CH-OH group of donors, NAD or NADP as acceptor"/>
    <property type="evidence" value="ECO:0007669"/>
    <property type="project" value="UniProtKB-ARBA"/>
</dbReference>
<dbReference type="RefSeq" id="WP_093674455.1">
    <property type="nucleotide sequence ID" value="NZ_FOOY01000026.1"/>
</dbReference>
<comment type="similarity">
    <text evidence="1 3">Belongs to the short-chain dehydrogenases/reductases (SDR) family.</text>
</comment>
<dbReference type="OrthoDB" id="9775296at2"/>
<dbReference type="PRINTS" id="PR00080">
    <property type="entry name" value="SDRFAMILY"/>
</dbReference>
<proteinExistence type="inferred from homology"/>
<organism evidence="4 5">
    <name type="scientific">Sporolactobacillus nakayamae</name>
    <dbReference type="NCBI Taxonomy" id="269670"/>
    <lineage>
        <taxon>Bacteria</taxon>
        <taxon>Bacillati</taxon>
        <taxon>Bacillota</taxon>
        <taxon>Bacilli</taxon>
        <taxon>Bacillales</taxon>
        <taxon>Sporolactobacillaceae</taxon>
        <taxon>Sporolactobacillus</taxon>
    </lineage>
</organism>
<gene>
    <name evidence="4" type="ORF">SAMN02982927_03072</name>
</gene>
<protein>
    <submittedName>
        <fullName evidence="4">NADP-dependent 3-hydroxy acid dehydrogenase YdfG</fullName>
    </submittedName>
</protein>
<keyword evidence="5" id="KW-1185">Reference proteome</keyword>
<dbReference type="Proteomes" id="UP000198752">
    <property type="component" value="Unassembled WGS sequence"/>
</dbReference>
<evidence type="ECO:0000256" key="1">
    <source>
        <dbReference type="ARBA" id="ARBA00006484"/>
    </source>
</evidence>
<evidence type="ECO:0000313" key="5">
    <source>
        <dbReference type="Proteomes" id="UP000198752"/>
    </source>
</evidence>
<dbReference type="PANTHER" id="PTHR42901">
    <property type="entry name" value="ALCOHOL DEHYDROGENASE"/>
    <property type="match status" value="1"/>
</dbReference>
<reference evidence="5" key="1">
    <citation type="submission" date="2016-10" db="EMBL/GenBank/DDBJ databases">
        <authorList>
            <person name="Varghese N."/>
            <person name="Submissions S."/>
        </authorList>
    </citation>
    <scope>NUCLEOTIDE SEQUENCE [LARGE SCALE GENOMIC DNA]</scope>
    <source>
        <strain evidence="5">ATCC 700379</strain>
    </source>
</reference>
<evidence type="ECO:0000256" key="2">
    <source>
        <dbReference type="ARBA" id="ARBA00023002"/>
    </source>
</evidence>
<dbReference type="PRINTS" id="PR00081">
    <property type="entry name" value="GDHRDH"/>
</dbReference>
<dbReference type="Gene3D" id="3.40.50.720">
    <property type="entry name" value="NAD(P)-binding Rossmann-like Domain"/>
    <property type="match status" value="1"/>
</dbReference>
<evidence type="ECO:0000313" key="4">
    <source>
        <dbReference type="EMBL" id="SFG87586.1"/>
    </source>
</evidence>
<evidence type="ECO:0000256" key="3">
    <source>
        <dbReference type="RuleBase" id="RU000363"/>
    </source>
</evidence>
<dbReference type="STRING" id="269670.SAMN02982927_03072"/>
<sequence>MVENLQKTVAIVTGASSGIGRAIAKNLAAAGSNVVLVARRKQRLNDLATEIEKANGQSLPIEADLTSSDEAIRVVNETIDKFGTLDILVNAAGVMLNGDSIETPVKDWDAMVNVNLRGLMYLTKAALPHLKESAEKSDRKVSDVVNISSVAGRFAASQVAIYSATKFAVTAATEAWRQEYTRQHIRFTVIEPGKTATELFDHRVGENEAFEKMFGKVEELQADDIANTVHFIVTSPRRMAINEVVIRPTDQA</sequence>
<dbReference type="InterPro" id="IPR036291">
    <property type="entry name" value="NAD(P)-bd_dom_sf"/>
</dbReference>
<dbReference type="FunFam" id="3.40.50.720:FF:000047">
    <property type="entry name" value="NADP-dependent L-serine/L-allo-threonine dehydrogenase"/>
    <property type="match status" value="1"/>
</dbReference>
<dbReference type="SUPFAM" id="SSF51735">
    <property type="entry name" value="NAD(P)-binding Rossmann-fold domains"/>
    <property type="match status" value="1"/>
</dbReference>
<dbReference type="AlphaFoldDB" id="A0A1I2VJC4"/>
<accession>A0A1I2VJC4</accession>
<dbReference type="Pfam" id="PF00106">
    <property type="entry name" value="adh_short"/>
    <property type="match status" value="1"/>
</dbReference>
<name>A0A1I2VJC4_9BACL</name>